<dbReference type="RefSeq" id="WP_186943139.1">
    <property type="nucleotide sequence ID" value="NZ_JACOGA010000016.1"/>
</dbReference>
<name>A0ABR6YF05_9BURK</name>
<dbReference type="InterPro" id="IPR009593">
    <property type="entry name" value="DUF1203"/>
</dbReference>
<keyword evidence="2" id="KW-1185">Reference proteome</keyword>
<protein>
    <submittedName>
        <fullName evidence="1">DUF1203 domain-containing protein</fullName>
    </submittedName>
</protein>
<gene>
    <name evidence="1" type="ORF">H8K55_16385</name>
</gene>
<dbReference type="Pfam" id="PF06718">
    <property type="entry name" value="DUF1203"/>
    <property type="match status" value="1"/>
</dbReference>
<accession>A0ABR6YF05</accession>
<sequence>MEQRIEQKAQSDLSYKIIPVKSTFLQRARESGVDDQGQTVERLIASGGEPCRDSLHRAKAGEELILASYCPFEVASPYKEYGPVFIRAHAHEHKHTHTHTQVHPPHLSDLVKQHYLGQQFVLRAYSAQERIVDACLTAPLQCEVDLQALLAKQEVKFVLVRFPTYGCYACRIERVPS</sequence>
<proteinExistence type="predicted"/>
<evidence type="ECO:0000313" key="2">
    <source>
        <dbReference type="Proteomes" id="UP000624279"/>
    </source>
</evidence>
<evidence type="ECO:0000313" key="1">
    <source>
        <dbReference type="EMBL" id="MBC3875166.1"/>
    </source>
</evidence>
<dbReference type="EMBL" id="JACOGA010000016">
    <property type="protein sequence ID" value="MBC3875166.1"/>
    <property type="molecule type" value="Genomic_DNA"/>
</dbReference>
<comment type="caution">
    <text evidence="1">The sequence shown here is derived from an EMBL/GenBank/DDBJ whole genome shotgun (WGS) entry which is preliminary data.</text>
</comment>
<dbReference type="Proteomes" id="UP000624279">
    <property type="component" value="Unassembled WGS sequence"/>
</dbReference>
<reference evidence="1 2" key="1">
    <citation type="submission" date="2020-08" db="EMBL/GenBank/DDBJ databases">
        <title>Novel species isolated from subtropical streams in China.</title>
        <authorList>
            <person name="Lu H."/>
        </authorList>
    </citation>
    <scope>NUCLEOTIDE SEQUENCE [LARGE SCALE GENOMIC DNA]</scope>
    <source>
        <strain evidence="1 2">LX15W</strain>
    </source>
</reference>
<organism evidence="1 2">
    <name type="scientific">Undibacterium flavidum</name>
    <dbReference type="NCBI Taxonomy" id="2762297"/>
    <lineage>
        <taxon>Bacteria</taxon>
        <taxon>Pseudomonadati</taxon>
        <taxon>Pseudomonadota</taxon>
        <taxon>Betaproteobacteria</taxon>
        <taxon>Burkholderiales</taxon>
        <taxon>Oxalobacteraceae</taxon>
        <taxon>Undibacterium</taxon>
    </lineage>
</organism>
<dbReference type="PIRSF" id="PIRSF034110">
    <property type="entry name" value="DUF1203"/>
    <property type="match status" value="1"/>
</dbReference>